<sequence>MASNLNLILCTLTTIILFISSMNIGSVQSASSHFKVGNAFGWQPPPLDNTEFYTQWAANITFQVSDSLAFEYKNDSVASVDKWDYYHCDASDPISIFNNGNSTMNLDQPGSFYFISGLYEHCRNGQKLMVVVKSPLMNASAPSPSHHRHHSSACSVSVLLISTCVSFMFIALGVSYV</sequence>
<reference evidence="12" key="1">
    <citation type="submission" date="2023-10" db="EMBL/GenBank/DDBJ databases">
        <title>Chromosome-level genome of the transformable northern wattle, Acacia crassicarpa.</title>
        <authorList>
            <person name="Massaro I."/>
            <person name="Sinha N.R."/>
            <person name="Poethig S."/>
            <person name="Leichty A.R."/>
        </authorList>
    </citation>
    <scope>NUCLEOTIDE SEQUENCE</scope>
    <source>
        <strain evidence="12">Acra3RX</strain>
        <tissue evidence="12">Leaf</tissue>
    </source>
</reference>
<dbReference type="GO" id="GO:0009055">
    <property type="term" value="F:electron transfer activity"/>
    <property type="evidence" value="ECO:0007669"/>
    <property type="project" value="InterPro"/>
</dbReference>
<dbReference type="FunFam" id="2.60.40.420:FF:000010">
    <property type="entry name" value="Early nodulin-like protein 1"/>
    <property type="match status" value="1"/>
</dbReference>
<feature type="transmembrane region" description="Helical" evidence="9">
    <location>
        <begin position="156"/>
        <end position="176"/>
    </location>
</feature>
<keyword evidence="13" id="KW-1185">Reference proteome</keyword>
<accession>A0AAE1JBF3</accession>
<evidence type="ECO:0000256" key="7">
    <source>
        <dbReference type="ARBA" id="ARBA00023288"/>
    </source>
</evidence>
<dbReference type="Proteomes" id="UP001293593">
    <property type="component" value="Unassembled WGS sequence"/>
</dbReference>
<dbReference type="SUPFAM" id="SSF49503">
    <property type="entry name" value="Cupredoxins"/>
    <property type="match status" value="1"/>
</dbReference>
<comment type="subcellular location">
    <subcellularLocation>
        <location evidence="1">Cell membrane</location>
        <topology evidence="1">Lipid-anchor</topology>
        <topology evidence="1">GPI-anchor</topology>
    </subcellularLocation>
</comment>
<evidence type="ECO:0000313" key="13">
    <source>
        <dbReference type="Proteomes" id="UP001293593"/>
    </source>
</evidence>
<proteinExistence type="inferred from homology"/>
<keyword evidence="9" id="KW-0812">Transmembrane</keyword>
<feature type="domain" description="Phytocyanin" evidence="11">
    <location>
        <begin position="32"/>
        <end position="134"/>
    </location>
</feature>
<dbReference type="InterPro" id="IPR008972">
    <property type="entry name" value="Cupredoxin"/>
</dbReference>
<dbReference type="EMBL" id="JAWXYG010000007">
    <property type="protein sequence ID" value="KAK4267417.1"/>
    <property type="molecule type" value="Genomic_DNA"/>
</dbReference>
<dbReference type="InterPro" id="IPR039391">
    <property type="entry name" value="Phytocyanin-like"/>
</dbReference>
<evidence type="ECO:0000256" key="3">
    <source>
        <dbReference type="ARBA" id="ARBA00022729"/>
    </source>
</evidence>
<dbReference type="Pfam" id="PF02298">
    <property type="entry name" value="Cu_bind_like"/>
    <property type="match status" value="1"/>
</dbReference>
<evidence type="ECO:0000313" key="12">
    <source>
        <dbReference type="EMBL" id="KAK4267417.1"/>
    </source>
</evidence>
<dbReference type="InterPro" id="IPR003245">
    <property type="entry name" value="Phytocyanin_dom"/>
</dbReference>
<organism evidence="12 13">
    <name type="scientific">Acacia crassicarpa</name>
    <name type="common">northern wattle</name>
    <dbReference type="NCBI Taxonomy" id="499986"/>
    <lineage>
        <taxon>Eukaryota</taxon>
        <taxon>Viridiplantae</taxon>
        <taxon>Streptophyta</taxon>
        <taxon>Embryophyta</taxon>
        <taxon>Tracheophyta</taxon>
        <taxon>Spermatophyta</taxon>
        <taxon>Magnoliopsida</taxon>
        <taxon>eudicotyledons</taxon>
        <taxon>Gunneridae</taxon>
        <taxon>Pentapetalae</taxon>
        <taxon>rosids</taxon>
        <taxon>fabids</taxon>
        <taxon>Fabales</taxon>
        <taxon>Fabaceae</taxon>
        <taxon>Caesalpinioideae</taxon>
        <taxon>mimosoid clade</taxon>
        <taxon>Acacieae</taxon>
        <taxon>Acacia</taxon>
    </lineage>
</organism>
<evidence type="ECO:0000256" key="1">
    <source>
        <dbReference type="ARBA" id="ARBA00004609"/>
    </source>
</evidence>
<dbReference type="AlphaFoldDB" id="A0AAE1JBF3"/>
<feature type="chain" id="PRO_5042183016" description="Phytocyanin domain-containing protein" evidence="10">
    <location>
        <begin position="30"/>
        <end position="177"/>
    </location>
</feature>
<keyword evidence="9" id="KW-1133">Transmembrane helix</keyword>
<evidence type="ECO:0000259" key="11">
    <source>
        <dbReference type="PROSITE" id="PS51485"/>
    </source>
</evidence>
<keyword evidence="5" id="KW-1015">Disulfide bond</keyword>
<dbReference type="GO" id="GO:0098552">
    <property type="term" value="C:side of membrane"/>
    <property type="evidence" value="ECO:0007669"/>
    <property type="project" value="UniProtKB-KW"/>
</dbReference>
<dbReference type="PANTHER" id="PTHR33021">
    <property type="entry name" value="BLUE COPPER PROTEIN"/>
    <property type="match status" value="1"/>
</dbReference>
<protein>
    <recommendedName>
        <fullName evidence="11">Phytocyanin domain-containing protein</fullName>
    </recommendedName>
</protein>
<dbReference type="PROSITE" id="PS51485">
    <property type="entry name" value="PHYTOCYANIN"/>
    <property type="match status" value="1"/>
</dbReference>
<feature type="signal peptide" evidence="10">
    <location>
        <begin position="1"/>
        <end position="29"/>
    </location>
</feature>
<dbReference type="Gene3D" id="2.60.40.420">
    <property type="entry name" value="Cupredoxins - blue copper proteins"/>
    <property type="match status" value="1"/>
</dbReference>
<evidence type="ECO:0000256" key="9">
    <source>
        <dbReference type="SAM" id="Phobius"/>
    </source>
</evidence>
<keyword evidence="4 9" id="KW-0472">Membrane</keyword>
<evidence type="ECO:0000256" key="6">
    <source>
        <dbReference type="ARBA" id="ARBA00023180"/>
    </source>
</evidence>
<evidence type="ECO:0000256" key="2">
    <source>
        <dbReference type="ARBA" id="ARBA00022622"/>
    </source>
</evidence>
<comment type="similarity">
    <text evidence="8">Belongs to the early nodulin-like (ENODL) family.</text>
</comment>
<comment type="caution">
    <text evidence="12">The sequence shown here is derived from an EMBL/GenBank/DDBJ whole genome shotgun (WGS) entry which is preliminary data.</text>
</comment>
<keyword evidence="2" id="KW-0336">GPI-anchor</keyword>
<name>A0AAE1JBF3_9FABA</name>
<gene>
    <name evidence="12" type="ORF">QN277_024201</name>
</gene>
<evidence type="ECO:0000256" key="4">
    <source>
        <dbReference type="ARBA" id="ARBA00023136"/>
    </source>
</evidence>
<keyword evidence="7" id="KW-0449">Lipoprotein</keyword>
<keyword evidence="6" id="KW-0325">Glycoprotein</keyword>
<dbReference type="PANTHER" id="PTHR33021:SF234">
    <property type="entry name" value="EARLY NODULIN-LIKE PROTEIN 7"/>
    <property type="match status" value="1"/>
</dbReference>
<evidence type="ECO:0000256" key="5">
    <source>
        <dbReference type="ARBA" id="ARBA00023157"/>
    </source>
</evidence>
<evidence type="ECO:0000256" key="10">
    <source>
        <dbReference type="SAM" id="SignalP"/>
    </source>
</evidence>
<keyword evidence="3 10" id="KW-0732">Signal</keyword>
<dbReference type="GO" id="GO:0005886">
    <property type="term" value="C:plasma membrane"/>
    <property type="evidence" value="ECO:0007669"/>
    <property type="project" value="UniProtKB-SubCell"/>
</dbReference>
<evidence type="ECO:0000256" key="8">
    <source>
        <dbReference type="ARBA" id="ARBA00035011"/>
    </source>
</evidence>